<feature type="transmembrane region" description="Helical" evidence="1">
    <location>
        <begin position="14"/>
        <end position="37"/>
    </location>
</feature>
<keyword evidence="1" id="KW-0812">Transmembrane</keyword>
<sequence>MLFNLFRTSVGKKIIMSATGLCFCGFIAIHLFGNLMIYGGKSLFNAYVKALHSLGALITVFEFILLALALLHVTAGAVIFVQNLRARPRRYFKNKSSGGRTPGSATMPYTGLIMALFIIFHLMDFHFAPREGTTVFDIAAQVFSRAGYVIAYVIAVIAAALHISHGFWSAFQTLGAHHPRYMPAIKGIGILFSLAVGIGFGLIPIFMSFSA</sequence>
<dbReference type="NCBIfam" id="TIGR02046">
    <property type="entry name" value="sdhC_b558_fam"/>
    <property type="match status" value="1"/>
</dbReference>
<dbReference type="CDD" id="cd03498">
    <property type="entry name" value="SQR_TypeB_2_TM"/>
    <property type="match status" value="1"/>
</dbReference>
<dbReference type="AlphaFoldDB" id="A0A484HLD4"/>
<keyword evidence="1" id="KW-0472">Membrane</keyword>
<dbReference type="InterPro" id="IPR011138">
    <property type="entry name" value="Cytochrome_b-558"/>
</dbReference>
<feature type="transmembrane region" description="Helical" evidence="1">
    <location>
        <begin position="142"/>
        <end position="163"/>
    </location>
</feature>
<dbReference type="GO" id="GO:0016020">
    <property type="term" value="C:membrane"/>
    <property type="evidence" value="ECO:0007669"/>
    <property type="project" value="InterPro"/>
</dbReference>
<feature type="transmembrane region" description="Helical" evidence="1">
    <location>
        <begin position="57"/>
        <end position="81"/>
    </location>
</feature>
<dbReference type="EMBL" id="CAACVI010000050">
    <property type="protein sequence ID" value="VEN75245.1"/>
    <property type="molecule type" value="Genomic_DNA"/>
</dbReference>
<feature type="transmembrane region" description="Helical" evidence="1">
    <location>
        <begin position="102"/>
        <end position="122"/>
    </location>
</feature>
<dbReference type="SUPFAM" id="SSF81343">
    <property type="entry name" value="Fumarate reductase respiratory complex transmembrane subunits"/>
    <property type="match status" value="1"/>
</dbReference>
<feature type="transmembrane region" description="Helical" evidence="1">
    <location>
        <begin position="184"/>
        <end position="207"/>
    </location>
</feature>
<protein>
    <submittedName>
        <fullName evidence="2">Succinate dehydrogenase</fullName>
    </submittedName>
</protein>
<reference evidence="2" key="1">
    <citation type="submission" date="2019-01" db="EMBL/GenBank/DDBJ databases">
        <authorList>
            <consortium name="Genoscope - CEA"/>
            <person name="William W."/>
        </authorList>
    </citation>
    <scope>NUCLEOTIDE SEQUENCE</scope>
    <source>
        <strain evidence="2">CR-1</strain>
    </source>
</reference>
<dbReference type="Gene3D" id="1.20.1300.10">
    <property type="entry name" value="Fumarate reductase/succinate dehydrogenase, transmembrane subunit"/>
    <property type="match status" value="1"/>
</dbReference>
<dbReference type="InterPro" id="IPR034804">
    <property type="entry name" value="SQR/QFR_C/D"/>
</dbReference>
<organism evidence="2">
    <name type="scientific">uncultured Desulfobacteraceae bacterium</name>
    <dbReference type="NCBI Taxonomy" id="218296"/>
    <lineage>
        <taxon>Bacteria</taxon>
        <taxon>Pseudomonadati</taxon>
        <taxon>Thermodesulfobacteriota</taxon>
        <taxon>Desulfobacteria</taxon>
        <taxon>Desulfobacterales</taxon>
        <taxon>Desulfobacteraceae</taxon>
        <taxon>environmental samples</taxon>
    </lineage>
</organism>
<evidence type="ECO:0000313" key="2">
    <source>
        <dbReference type="EMBL" id="VEN75245.1"/>
    </source>
</evidence>
<accession>A0A484HLD4</accession>
<evidence type="ECO:0000256" key="1">
    <source>
        <dbReference type="SAM" id="Phobius"/>
    </source>
</evidence>
<gene>
    <name evidence="2" type="ORF">EPICR_70087</name>
</gene>
<proteinExistence type="predicted"/>
<name>A0A484HLD4_9BACT</name>
<keyword evidence="1" id="KW-1133">Transmembrane helix</keyword>